<dbReference type="GO" id="GO:0003700">
    <property type="term" value="F:DNA-binding transcription factor activity"/>
    <property type="evidence" value="ECO:0007669"/>
    <property type="project" value="TreeGrafter"/>
</dbReference>
<dbReference type="PATRIC" id="fig|38307.3.peg.2293"/>
<name>A0A1B6VIM0_9PROT</name>
<feature type="domain" description="HTH cro/C1-type" evidence="2">
    <location>
        <begin position="32"/>
        <end position="86"/>
    </location>
</feature>
<dbReference type="Pfam" id="PF01381">
    <property type="entry name" value="HTH_3"/>
    <property type="match status" value="1"/>
</dbReference>
<dbReference type="InterPro" id="IPR011051">
    <property type="entry name" value="RmlC_Cupin_sf"/>
</dbReference>
<dbReference type="InterPro" id="IPR014710">
    <property type="entry name" value="RmlC-like_jellyroll"/>
</dbReference>
<sequence>MYRQEVEPLRTMLVQSSPRDDASLDQMVGSKLKELRTEKGWSLMEASQETSVSASALSRIERGELSPTLGSLSKIARGFGVDLTTLLNTSGQEIAKFRRAISREGDGVLQKTGTCTNLFLMDEIRNKKMQPIRTQVTARSPADYREWENYEGEVFVFVLSGTLVLSSELYEDVYLDAFDSTYYDVSLGVKWYSAGKKPADVLWIYAR</sequence>
<dbReference type="InterPro" id="IPR001387">
    <property type="entry name" value="Cro/C1-type_HTH"/>
</dbReference>
<protein>
    <submittedName>
        <fullName evidence="3">HTH-type transcriptional regulator SinR</fullName>
    </submittedName>
</protein>
<evidence type="ECO:0000313" key="3">
    <source>
        <dbReference type="EMBL" id="OAJ67063.1"/>
    </source>
</evidence>
<organism evidence="3 4">
    <name type="scientific">Gluconobacter cerinus</name>
    <dbReference type="NCBI Taxonomy" id="38307"/>
    <lineage>
        <taxon>Bacteria</taxon>
        <taxon>Pseudomonadati</taxon>
        <taxon>Pseudomonadota</taxon>
        <taxon>Alphaproteobacteria</taxon>
        <taxon>Acetobacterales</taxon>
        <taxon>Acetobacteraceae</taxon>
        <taxon>Gluconobacter</taxon>
    </lineage>
</organism>
<keyword evidence="1" id="KW-0238">DNA-binding</keyword>
<dbReference type="SMART" id="SM00530">
    <property type="entry name" value="HTH_XRE"/>
    <property type="match status" value="1"/>
</dbReference>
<dbReference type="PANTHER" id="PTHR46797">
    <property type="entry name" value="HTH-TYPE TRANSCRIPTIONAL REGULATOR"/>
    <property type="match status" value="1"/>
</dbReference>
<dbReference type="SUPFAM" id="SSF47413">
    <property type="entry name" value="lambda repressor-like DNA-binding domains"/>
    <property type="match status" value="1"/>
</dbReference>
<dbReference type="AlphaFoldDB" id="A0A1B6VIM0"/>
<dbReference type="GO" id="GO:0005829">
    <property type="term" value="C:cytosol"/>
    <property type="evidence" value="ECO:0007669"/>
    <property type="project" value="TreeGrafter"/>
</dbReference>
<dbReference type="PANTHER" id="PTHR46797:SF20">
    <property type="entry name" value="BLR4304 PROTEIN"/>
    <property type="match status" value="1"/>
</dbReference>
<gene>
    <name evidence="3" type="primary">sinR</name>
    <name evidence="3" type="ORF">A0123_02209</name>
</gene>
<dbReference type="InterPro" id="IPR050807">
    <property type="entry name" value="TransReg_Diox_bact_type"/>
</dbReference>
<comment type="caution">
    <text evidence="3">The sequence shown here is derived from an EMBL/GenBank/DDBJ whole genome shotgun (WGS) entry which is preliminary data.</text>
</comment>
<dbReference type="SUPFAM" id="SSF51182">
    <property type="entry name" value="RmlC-like cupins"/>
    <property type="match status" value="1"/>
</dbReference>
<reference evidence="3 4" key="1">
    <citation type="submission" date="2016-03" db="EMBL/GenBank/DDBJ databases">
        <title>Draft genome sequence of Gluconobacter cerinus strain CECT 9110.</title>
        <authorList>
            <person name="Sainz F."/>
            <person name="Mas A."/>
            <person name="Torija M.J."/>
        </authorList>
    </citation>
    <scope>NUCLEOTIDE SEQUENCE [LARGE SCALE GENOMIC DNA]</scope>
    <source>
        <strain evidence="3 4">CECT 9110</strain>
    </source>
</reference>
<dbReference type="CDD" id="cd00093">
    <property type="entry name" value="HTH_XRE"/>
    <property type="match status" value="1"/>
</dbReference>
<dbReference type="InterPro" id="IPR010982">
    <property type="entry name" value="Lambda_DNA-bd_dom_sf"/>
</dbReference>
<dbReference type="EMBL" id="LUTU01000010">
    <property type="protein sequence ID" value="OAJ67063.1"/>
    <property type="molecule type" value="Genomic_DNA"/>
</dbReference>
<evidence type="ECO:0000313" key="4">
    <source>
        <dbReference type="Proteomes" id="UP000077786"/>
    </source>
</evidence>
<dbReference type="GO" id="GO:0003677">
    <property type="term" value="F:DNA binding"/>
    <property type="evidence" value="ECO:0007669"/>
    <property type="project" value="UniProtKB-KW"/>
</dbReference>
<dbReference type="Gene3D" id="2.60.120.10">
    <property type="entry name" value="Jelly Rolls"/>
    <property type="match status" value="1"/>
</dbReference>
<dbReference type="CDD" id="cd02209">
    <property type="entry name" value="cupin_XRE_C"/>
    <property type="match status" value="1"/>
</dbReference>
<dbReference type="Gene3D" id="1.10.260.40">
    <property type="entry name" value="lambda repressor-like DNA-binding domains"/>
    <property type="match status" value="1"/>
</dbReference>
<proteinExistence type="predicted"/>
<accession>A0A1B6VIM0</accession>
<evidence type="ECO:0000256" key="1">
    <source>
        <dbReference type="ARBA" id="ARBA00023125"/>
    </source>
</evidence>
<dbReference type="PROSITE" id="PS50943">
    <property type="entry name" value="HTH_CROC1"/>
    <property type="match status" value="1"/>
</dbReference>
<evidence type="ECO:0000259" key="2">
    <source>
        <dbReference type="PROSITE" id="PS50943"/>
    </source>
</evidence>
<dbReference type="Proteomes" id="UP000077786">
    <property type="component" value="Unassembled WGS sequence"/>
</dbReference>